<reference evidence="2 3" key="1">
    <citation type="submission" date="2016-01" db="EMBL/GenBank/DDBJ databases">
        <title>Draft Genome Sequences of Seven Thermophilic Sporeformers Isolated from Foods.</title>
        <authorList>
            <person name="Berendsen E.M."/>
            <person name="Wells-Bennik M.H."/>
            <person name="Krawcyk A.O."/>
            <person name="De Jong A."/>
            <person name="Holsappel S."/>
            <person name="Eijlander R.T."/>
            <person name="Kuipers O.P."/>
        </authorList>
    </citation>
    <scope>NUCLEOTIDE SEQUENCE [LARGE SCALE GENOMIC DNA]</scope>
    <source>
        <strain evidence="2 3">B4135</strain>
    </source>
</reference>
<dbReference type="AlphaFoldDB" id="A0A150LQE3"/>
<evidence type="ECO:0000313" key="3">
    <source>
        <dbReference type="Proteomes" id="UP000075683"/>
    </source>
</evidence>
<protein>
    <submittedName>
        <fullName evidence="2">Uncharacterized protein</fullName>
    </submittedName>
</protein>
<organism evidence="2 3">
    <name type="scientific">Caldibacillus debilis</name>
    <dbReference type="NCBI Taxonomy" id="301148"/>
    <lineage>
        <taxon>Bacteria</taxon>
        <taxon>Bacillati</taxon>
        <taxon>Bacillota</taxon>
        <taxon>Bacilli</taxon>
        <taxon>Bacillales</taxon>
        <taxon>Bacillaceae</taxon>
        <taxon>Caldibacillus</taxon>
    </lineage>
</organism>
<proteinExistence type="predicted"/>
<evidence type="ECO:0000313" key="2">
    <source>
        <dbReference type="EMBL" id="KYD14431.1"/>
    </source>
</evidence>
<dbReference type="EMBL" id="LQYT01000073">
    <property type="protein sequence ID" value="KYD14431.1"/>
    <property type="molecule type" value="Genomic_DNA"/>
</dbReference>
<evidence type="ECO:0000256" key="1">
    <source>
        <dbReference type="SAM" id="MobiDB-lite"/>
    </source>
</evidence>
<comment type="caution">
    <text evidence="2">The sequence shown here is derived from an EMBL/GenBank/DDBJ whole genome shotgun (WGS) entry which is preliminary data.</text>
</comment>
<gene>
    <name evidence="2" type="ORF">B4135_2858</name>
</gene>
<dbReference type="Proteomes" id="UP000075683">
    <property type="component" value="Unassembled WGS sequence"/>
</dbReference>
<name>A0A150LQE3_9BACI</name>
<dbReference type="STRING" id="301148.B4135_2858"/>
<accession>A0A150LQE3</accession>
<feature type="region of interest" description="Disordered" evidence="1">
    <location>
        <begin position="18"/>
        <end position="37"/>
    </location>
</feature>
<sequence>MMARQGWKCLRNGKISEEKKGRSFRKGNTLSRRLSPNGRYPAYRGSLFFVNGNSFVPKSFPRDERLSRDGSSAFLRIVSRFS</sequence>